<dbReference type="Proteomes" id="UP000339249">
    <property type="component" value="Unassembled WGS sequence"/>
</dbReference>
<gene>
    <name evidence="2" type="ORF">NCTC9185_06338</name>
</gene>
<dbReference type="AlphaFoldDB" id="A0A4U9D8G4"/>
<sequence length="102" mass="11116">MWRRDGPAPAAERLAPPHRRLSAGENSAAGSPHRRGASGGKVKPGGLNKLILNLKNRHTLNRLRGESVNQLVVENLIAENGTENKLRPQFSNVKTLVDVKLP</sequence>
<evidence type="ECO:0000313" key="3">
    <source>
        <dbReference type="Proteomes" id="UP000339249"/>
    </source>
</evidence>
<dbReference type="EMBL" id="CABDVU010000001">
    <property type="protein sequence ID" value="VTN14277.1"/>
    <property type="molecule type" value="Genomic_DNA"/>
</dbReference>
<proteinExistence type="predicted"/>
<reference evidence="2 3" key="1">
    <citation type="submission" date="2019-04" db="EMBL/GenBank/DDBJ databases">
        <authorList>
            <consortium name="Pathogen Informatics"/>
        </authorList>
    </citation>
    <scope>NUCLEOTIDE SEQUENCE [LARGE SCALE GENOMIC DNA]</scope>
    <source>
        <strain evidence="2 3">NCTC9185</strain>
    </source>
</reference>
<evidence type="ECO:0000313" key="2">
    <source>
        <dbReference type="EMBL" id="VTN14277.1"/>
    </source>
</evidence>
<name>A0A4U9D8G4_RAOTE</name>
<evidence type="ECO:0000256" key="1">
    <source>
        <dbReference type="SAM" id="MobiDB-lite"/>
    </source>
</evidence>
<accession>A0A4U9D8G4</accession>
<feature type="region of interest" description="Disordered" evidence="1">
    <location>
        <begin position="1"/>
        <end position="46"/>
    </location>
</feature>
<protein>
    <submittedName>
        <fullName evidence="2">Uncharacterized protein</fullName>
    </submittedName>
</protein>
<organism evidence="2 3">
    <name type="scientific">Raoultella terrigena</name>
    <name type="common">Klebsiella terrigena</name>
    <dbReference type="NCBI Taxonomy" id="577"/>
    <lineage>
        <taxon>Bacteria</taxon>
        <taxon>Pseudomonadati</taxon>
        <taxon>Pseudomonadota</taxon>
        <taxon>Gammaproteobacteria</taxon>
        <taxon>Enterobacterales</taxon>
        <taxon>Enterobacteriaceae</taxon>
        <taxon>Klebsiella/Raoultella group</taxon>
        <taxon>Raoultella</taxon>
    </lineage>
</organism>